<sequence length="75" mass="8115">MDTRGKEKGMEKDSNPQEHTSKEEPRFMVAGGSKVHGCWKRDKAMEEAAGVFSLGLGSVVTCGTPRSREDSVSSV</sequence>
<feature type="compositionally biased region" description="Basic and acidic residues" evidence="1">
    <location>
        <begin position="1"/>
        <end position="26"/>
    </location>
</feature>
<organism evidence="2 3">
    <name type="scientific">Brassica cretica</name>
    <name type="common">Mustard</name>
    <dbReference type="NCBI Taxonomy" id="69181"/>
    <lineage>
        <taxon>Eukaryota</taxon>
        <taxon>Viridiplantae</taxon>
        <taxon>Streptophyta</taxon>
        <taxon>Embryophyta</taxon>
        <taxon>Tracheophyta</taxon>
        <taxon>Spermatophyta</taxon>
        <taxon>Magnoliopsida</taxon>
        <taxon>eudicotyledons</taxon>
        <taxon>Gunneridae</taxon>
        <taxon>Pentapetalae</taxon>
        <taxon>rosids</taxon>
        <taxon>malvids</taxon>
        <taxon>Brassicales</taxon>
        <taxon>Brassicaceae</taxon>
        <taxon>Brassiceae</taxon>
        <taxon>Brassica</taxon>
    </lineage>
</organism>
<dbReference type="EMBL" id="QGKX02001347">
    <property type="protein sequence ID" value="KAF3525383.1"/>
    <property type="molecule type" value="Genomic_DNA"/>
</dbReference>
<dbReference type="Proteomes" id="UP000712600">
    <property type="component" value="Unassembled WGS sequence"/>
</dbReference>
<dbReference type="AlphaFoldDB" id="A0A8S9PNV1"/>
<gene>
    <name evidence="2" type="ORF">F2Q69_00048200</name>
</gene>
<feature type="region of interest" description="Disordered" evidence="1">
    <location>
        <begin position="1"/>
        <end position="27"/>
    </location>
</feature>
<protein>
    <submittedName>
        <fullName evidence="2">Uncharacterized protein</fullName>
    </submittedName>
</protein>
<proteinExistence type="predicted"/>
<evidence type="ECO:0000256" key="1">
    <source>
        <dbReference type="SAM" id="MobiDB-lite"/>
    </source>
</evidence>
<reference evidence="2" key="1">
    <citation type="submission" date="2019-12" db="EMBL/GenBank/DDBJ databases">
        <title>Genome sequencing and annotation of Brassica cretica.</title>
        <authorList>
            <person name="Studholme D.J."/>
            <person name="Sarris P."/>
        </authorList>
    </citation>
    <scope>NUCLEOTIDE SEQUENCE</scope>
    <source>
        <strain evidence="2">PFS-109/04</strain>
        <tissue evidence="2">Leaf</tissue>
    </source>
</reference>
<accession>A0A8S9PNV1</accession>
<comment type="caution">
    <text evidence="2">The sequence shown here is derived from an EMBL/GenBank/DDBJ whole genome shotgun (WGS) entry which is preliminary data.</text>
</comment>
<evidence type="ECO:0000313" key="3">
    <source>
        <dbReference type="Proteomes" id="UP000712600"/>
    </source>
</evidence>
<name>A0A8S9PNV1_BRACR</name>
<evidence type="ECO:0000313" key="2">
    <source>
        <dbReference type="EMBL" id="KAF3525383.1"/>
    </source>
</evidence>